<dbReference type="HOGENOM" id="CLU_1915663_0_0_6"/>
<feature type="region of interest" description="Disordered" evidence="1">
    <location>
        <begin position="38"/>
        <end position="68"/>
    </location>
</feature>
<dbReference type="AlphaFoldDB" id="W0LAT1"/>
<organism evidence="2 3">
    <name type="scientific">Chania multitudinisentens RB-25</name>
    <dbReference type="NCBI Taxonomy" id="1441930"/>
    <lineage>
        <taxon>Bacteria</taxon>
        <taxon>Pseudomonadati</taxon>
        <taxon>Pseudomonadota</taxon>
        <taxon>Gammaproteobacteria</taxon>
        <taxon>Enterobacterales</taxon>
        <taxon>Yersiniaceae</taxon>
        <taxon>Chania</taxon>
    </lineage>
</organism>
<name>W0LAT1_9GAMM</name>
<dbReference type="InterPro" id="IPR022753">
    <property type="entry name" value="T4SS_pilus_biogen_PilP"/>
</dbReference>
<evidence type="ECO:0000256" key="1">
    <source>
        <dbReference type="SAM" id="MobiDB-lite"/>
    </source>
</evidence>
<evidence type="ECO:0000313" key="2">
    <source>
        <dbReference type="EMBL" id="AHG19494.1"/>
    </source>
</evidence>
<sequence>MLFGFTNAGAAPATVGDLEQLTAQNVLLAAQLQGEQLQRQLRDSRNDGQASSPAPVLPGTSTVAPAAAPKTAAGKVLEISGTGQRLSARVALADGSVLEVVPGQVFPGTGLTVNSLSTAGVTLSDGRVVGMH</sequence>
<gene>
    <name evidence="2" type="ORF">Z042_07610</name>
</gene>
<dbReference type="eggNOG" id="ENOG5032CGY">
    <property type="taxonomic scope" value="Bacteria"/>
</dbReference>
<accession>W0LAT1</accession>
<dbReference type="Proteomes" id="UP000019030">
    <property type="component" value="Chromosome"/>
</dbReference>
<dbReference type="KEGG" id="sfo:Z042_07610"/>
<evidence type="ECO:0000313" key="3">
    <source>
        <dbReference type="Proteomes" id="UP000019030"/>
    </source>
</evidence>
<dbReference type="PATRIC" id="fig|1441930.4.peg.1516"/>
<protein>
    <recommendedName>
        <fullName evidence="4">Type IV pilus biogenesis protein PilP</fullName>
    </recommendedName>
</protein>
<reference evidence="2 3" key="2">
    <citation type="submission" date="2015-03" db="EMBL/GenBank/DDBJ databases">
        <authorList>
            <person name="Chan K.-G."/>
        </authorList>
    </citation>
    <scope>NUCLEOTIDE SEQUENCE [LARGE SCALE GENOMIC DNA]</scope>
    <source>
        <strain evidence="2 3">RB-25</strain>
    </source>
</reference>
<dbReference type="EMBL" id="CP007044">
    <property type="protein sequence ID" value="AHG19494.1"/>
    <property type="molecule type" value="Genomic_DNA"/>
</dbReference>
<reference evidence="2 3" key="1">
    <citation type="submission" date="2014-01" db="EMBL/GenBank/DDBJ databases">
        <title>Isolation of Serratia multitudinisentens RB-25 from Ex-Landfill site.</title>
        <authorList>
            <person name="Robson E.H.J."/>
        </authorList>
    </citation>
    <scope>NUCLEOTIDE SEQUENCE [LARGE SCALE GENOMIC DNA]</scope>
    <source>
        <strain evidence="2 3">RB-25</strain>
    </source>
</reference>
<proteinExistence type="predicted"/>
<dbReference type="NCBIfam" id="TIGR03021">
    <property type="entry name" value="pilP_fam"/>
    <property type="match status" value="1"/>
</dbReference>
<keyword evidence="3" id="KW-1185">Reference proteome</keyword>
<evidence type="ECO:0008006" key="4">
    <source>
        <dbReference type="Google" id="ProtNLM"/>
    </source>
</evidence>